<evidence type="ECO:0000313" key="1">
    <source>
        <dbReference type="EMBL" id="AEZ50830.1"/>
    </source>
</evidence>
<evidence type="ECO:0000313" key="2">
    <source>
        <dbReference type="Proteomes" id="UP000007817"/>
    </source>
</evidence>
<protein>
    <recommendedName>
        <fullName evidence="3">DUF2303 family protein</fullName>
    </recommendedName>
</protein>
<evidence type="ECO:0008006" key="3">
    <source>
        <dbReference type="Google" id="ProtNLM"/>
    </source>
</evidence>
<keyword evidence="2" id="KW-1185">Reference proteome</keyword>
<proteinExistence type="predicted"/>
<reference evidence="1 2" key="1">
    <citation type="journal article" date="2012" name="Appl. Environ. Microbiol.">
        <title>Characterization of DC1, a broad-host-range Bcep22-like podovirus.</title>
        <authorList>
            <person name="Lynch K.H."/>
            <person name="Stothard P."/>
            <person name="Dennis J.J."/>
        </authorList>
    </citation>
    <scope>NUCLEOTIDE SEQUENCE [LARGE SCALE GENOMIC DNA]</scope>
</reference>
<organism evidence="1 2">
    <name type="scientific">Burkholderia phage DC1</name>
    <dbReference type="NCBI Taxonomy" id="2881398"/>
    <lineage>
        <taxon>Viruses</taxon>
        <taxon>Duplodnaviria</taxon>
        <taxon>Heunggongvirae</taxon>
        <taxon>Uroviricota</taxon>
        <taxon>Caudoviricetes</taxon>
        <taxon>Lessievirus</taxon>
        <taxon>Lessievirus DC1</taxon>
    </lineage>
</organism>
<gene>
    <name evidence="1" type="ORF">DC1_00011</name>
</gene>
<name>I6NVL7_9CAUD</name>
<dbReference type="RefSeq" id="YP_006589941.1">
    <property type="nucleotide sequence ID" value="NC_018452.1"/>
</dbReference>
<dbReference type="GeneID" id="13455431"/>
<sequence length="269" mass="30073">MENLNAETILKAGTALADIKEVEGVPVAIVPEGYEVRELAHLLEQERPRRHRGNLKLLDADSFVRYVEPHVAAGRNVNLLYRIEPAPVFKAVLNAATPEWPAHEDHTATYDAPLSKEWKTWTQNDGEAMSQEKFALFIERNLLDIAAPTGAEMLELATSFQAKKGVNFASGTKLQNGQTQLVYEETIQAKAGEKGQLTVPDEIKLRLPVFEGSTIADELVAKFRYRIDGGKLFMWYELVRPHKVLEIATKDLLKQIEEGTGLTGFKAHI</sequence>
<dbReference type="KEGG" id="vg:13455431"/>
<dbReference type="Pfam" id="PF10065">
    <property type="entry name" value="DUF2303"/>
    <property type="match status" value="1"/>
</dbReference>
<dbReference type="Proteomes" id="UP000007817">
    <property type="component" value="Segment"/>
</dbReference>
<dbReference type="EMBL" id="JN662425">
    <property type="protein sequence ID" value="AEZ50830.1"/>
    <property type="molecule type" value="Genomic_DNA"/>
</dbReference>
<dbReference type="OrthoDB" id="12256at10239"/>
<accession>I6NVL7</accession>
<dbReference type="InterPro" id="IPR019276">
    <property type="entry name" value="DUF2303"/>
</dbReference>